<dbReference type="Proteomes" id="UP000315167">
    <property type="component" value="Unassembled WGS sequence"/>
</dbReference>
<dbReference type="InterPro" id="IPR001853">
    <property type="entry name" value="DSBA-like_thioredoxin_dom"/>
</dbReference>
<dbReference type="EMBL" id="VLKN01000001">
    <property type="protein sequence ID" value="TWI05928.1"/>
    <property type="molecule type" value="Genomic_DNA"/>
</dbReference>
<dbReference type="InterPro" id="IPR036249">
    <property type="entry name" value="Thioredoxin-like_sf"/>
</dbReference>
<dbReference type="InterPro" id="IPR044087">
    <property type="entry name" value="NahD-like"/>
</dbReference>
<comment type="catalytic activity">
    <reaction evidence="1">
        <text>2-hydroxychromene-2-carboxylate = (3E)-4-(2-hydroxyphenyl)-2-oxobut-3-enoate</text>
        <dbReference type="Rhea" id="RHEA:27401"/>
        <dbReference type="ChEBI" id="CHEBI:59350"/>
        <dbReference type="ChEBI" id="CHEBI:59353"/>
        <dbReference type="EC" id="5.99.1.4"/>
    </reaction>
</comment>
<dbReference type="Pfam" id="PF01323">
    <property type="entry name" value="DSBA"/>
    <property type="match status" value="1"/>
</dbReference>
<dbReference type="InterPro" id="IPR014440">
    <property type="entry name" value="HCCAis_GSTk"/>
</dbReference>
<evidence type="ECO:0000313" key="4">
    <source>
        <dbReference type="EMBL" id="TWI05928.1"/>
    </source>
</evidence>
<sequence length="206" mass="22367">MSIAWYFDFISPFAYLHWPKVRALMAEREVVPVPILFAAILDAHGQKGPAEISGKREFTYRHVLWQARREGVALRAPPAHPFNPIPALRLCIAAGNTPAAITAIYDWIWAQGQAGDSAAALQPVMQALGVAPEQLSSDAVKAALRANTDAALAAGVFGVPTLAIDGTLFWGNDVHDFALAVLRDPGLLDDPEMRRIDRLPVGVQRN</sequence>
<dbReference type="GO" id="GO:0004364">
    <property type="term" value="F:glutathione transferase activity"/>
    <property type="evidence" value="ECO:0007669"/>
    <property type="project" value="TreeGrafter"/>
</dbReference>
<keyword evidence="1 4" id="KW-0413">Isomerase</keyword>
<feature type="active site" description="Nucleophile" evidence="2">
    <location>
        <position position="11"/>
    </location>
</feature>
<dbReference type="AlphaFoldDB" id="A0A562LE82"/>
<comment type="caution">
    <text evidence="4">The sequence shown here is derived from an EMBL/GenBank/DDBJ whole genome shotgun (WGS) entry which is preliminary data.</text>
</comment>
<protein>
    <recommendedName>
        <fullName evidence="1">2-hydroxychromene-2-carboxylate isomerase</fullName>
        <ecNumber evidence="1">5.99.1.4</ecNumber>
    </recommendedName>
</protein>
<feature type="domain" description="DSBA-like thioredoxin" evidence="3">
    <location>
        <begin position="3"/>
        <end position="177"/>
    </location>
</feature>
<evidence type="ECO:0000259" key="3">
    <source>
        <dbReference type="Pfam" id="PF01323"/>
    </source>
</evidence>
<gene>
    <name evidence="4" type="ORF">IP90_00190</name>
</gene>
<keyword evidence="5" id="KW-1185">Reference proteome</keyword>
<organism evidence="4 5">
    <name type="scientific">Luteimonas cucumeris</name>
    <dbReference type="NCBI Taxonomy" id="985012"/>
    <lineage>
        <taxon>Bacteria</taxon>
        <taxon>Pseudomonadati</taxon>
        <taxon>Pseudomonadota</taxon>
        <taxon>Gammaproteobacteria</taxon>
        <taxon>Lysobacterales</taxon>
        <taxon>Lysobacteraceae</taxon>
        <taxon>Luteimonas</taxon>
    </lineage>
</organism>
<dbReference type="PANTHER" id="PTHR42943">
    <property type="entry name" value="GLUTATHIONE S-TRANSFERASE KAPPA"/>
    <property type="match status" value="1"/>
</dbReference>
<reference evidence="4 5" key="1">
    <citation type="journal article" date="2015" name="Stand. Genomic Sci.">
        <title>Genomic Encyclopedia of Bacterial and Archaeal Type Strains, Phase III: the genomes of soil and plant-associated and newly described type strains.</title>
        <authorList>
            <person name="Whitman W.B."/>
            <person name="Woyke T."/>
            <person name="Klenk H.P."/>
            <person name="Zhou Y."/>
            <person name="Lilburn T.G."/>
            <person name="Beck B.J."/>
            <person name="De Vos P."/>
            <person name="Vandamme P."/>
            <person name="Eisen J.A."/>
            <person name="Garrity G."/>
            <person name="Hugenholtz P."/>
            <person name="Kyrpides N.C."/>
        </authorList>
    </citation>
    <scope>NUCLEOTIDE SEQUENCE [LARGE SCALE GENOMIC DNA]</scope>
    <source>
        <strain evidence="4 5">CGMCC 1.10821</strain>
    </source>
</reference>
<proteinExistence type="inferred from homology"/>
<dbReference type="PIRSF" id="PIRSF006386">
    <property type="entry name" value="HCCAis_GSTk"/>
    <property type="match status" value="1"/>
</dbReference>
<evidence type="ECO:0000256" key="1">
    <source>
        <dbReference type="PIRNR" id="PIRNR006386"/>
    </source>
</evidence>
<dbReference type="InterPro" id="IPR051924">
    <property type="entry name" value="GST_Kappa/NadH"/>
</dbReference>
<accession>A0A562LE82</accession>
<comment type="similarity">
    <text evidence="1">Belongs to the GST superfamily. NadH family.</text>
</comment>
<dbReference type="GO" id="GO:1901170">
    <property type="term" value="P:naphthalene catabolic process"/>
    <property type="evidence" value="ECO:0007669"/>
    <property type="project" value="InterPro"/>
</dbReference>
<dbReference type="Gene3D" id="3.40.30.10">
    <property type="entry name" value="Glutaredoxin"/>
    <property type="match status" value="1"/>
</dbReference>
<dbReference type="SUPFAM" id="SSF52833">
    <property type="entry name" value="Thioredoxin-like"/>
    <property type="match status" value="1"/>
</dbReference>
<dbReference type="OrthoDB" id="5244108at2"/>
<dbReference type="EC" id="5.99.1.4" evidence="1"/>
<dbReference type="CDD" id="cd03022">
    <property type="entry name" value="DsbA_HCCA_Iso"/>
    <property type="match status" value="1"/>
</dbReference>
<evidence type="ECO:0000313" key="5">
    <source>
        <dbReference type="Proteomes" id="UP000315167"/>
    </source>
</evidence>
<dbReference type="RefSeq" id="WP_144897729.1">
    <property type="nucleotide sequence ID" value="NZ_VLKN01000001.1"/>
</dbReference>
<evidence type="ECO:0000256" key="2">
    <source>
        <dbReference type="PIRSR" id="PIRSR006386-1"/>
    </source>
</evidence>
<dbReference type="PANTHER" id="PTHR42943:SF2">
    <property type="entry name" value="GLUTATHIONE S-TRANSFERASE KAPPA 1"/>
    <property type="match status" value="1"/>
</dbReference>
<dbReference type="GO" id="GO:0006749">
    <property type="term" value="P:glutathione metabolic process"/>
    <property type="evidence" value="ECO:0007669"/>
    <property type="project" value="TreeGrafter"/>
</dbReference>
<dbReference type="GO" id="GO:0018845">
    <property type="term" value="F:2-hydroxychromene-2-carboxylate isomerase activity"/>
    <property type="evidence" value="ECO:0007669"/>
    <property type="project" value="UniProtKB-UniRule"/>
</dbReference>
<dbReference type="GO" id="GO:0004602">
    <property type="term" value="F:glutathione peroxidase activity"/>
    <property type="evidence" value="ECO:0007669"/>
    <property type="project" value="TreeGrafter"/>
</dbReference>
<name>A0A562LE82_9GAMM</name>